<name>F2JMB6_CELLD</name>
<feature type="transmembrane region" description="Helical" evidence="1">
    <location>
        <begin position="12"/>
        <end position="34"/>
    </location>
</feature>
<keyword evidence="1" id="KW-0472">Membrane</keyword>
<sequence>MFERSYYGGVSNAGAIGVCFLVAIIGGILLYFLFLTPKNDKKFTGFMGWLYDFLAFKKLLVEAILKVIYLISACFITLLGIVSLFDSFVLGIAIIVLWNIILRISYEFLLVLIIICKNTSEINKKISGKDTSEADMFVSQVEIPKSVVEQFTAKTSPTTTAEPEVFCKSCGQKMKIDSTFCPNCGQKNE</sequence>
<evidence type="ECO:0008006" key="4">
    <source>
        <dbReference type="Google" id="ProtNLM"/>
    </source>
</evidence>
<dbReference type="STRING" id="642492.Clole_0593"/>
<dbReference type="KEGG" id="cle:Clole_0593"/>
<reference evidence="2 3" key="1">
    <citation type="journal article" date="2011" name="J. Bacteriol.">
        <title>Complete genome sequence of the cellulose-degrading bacterium Cellulosilyticum lentocellum.</title>
        <authorList>
            <consortium name="US DOE Joint Genome Institute"/>
            <person name="Miller D.A."/>
            <person name="Suen G."/>
            <person name="Bruce D."/>
            <person name="Copeland A."/>
            <person name="Cheng J.F."/>
            <person name="Detter C."/>
            <person name="Goodwin L.A."/>
            <person name="Han C.S."/>
            <person name="Hauser L.J."/>
            <person name="Land M.L."/>
            <person name="Lapidus A."/>
            <person name="Lucas S."/>
            <person name="Meincke L."/>
            <person name="Pitluck S."/>
            <person name="Tapia R."/>
            <person name="Teshima H."/>
            <person name="Woyke T."/>
            <person name="Fox B.G."/>
            <person name="Angert E.R."/>
            <person name="Currie C.R."/>
        </authorList>
    </citation>
    <scope>NUCLEOTIDE SEQUENCE [LARGE SCALE GENOMIC DNA]</scope>
    <source>
        <strain evidence="3">ATCC 49066 / DSM 5427 / NCIMB 11756 / RHM5</strain>
    </source>
</reference>
<feature type="transmembrane region" description="Helical" evidence="1">
    <location>
        <begin position="88"/>
        <end position="115"/>
    </location>
</feature>
<accession>F2JMB6</accession>
<proteinExistence type="predicted"/>
<keyword evidence="3" id="KW-1185">Reference proteome</keyword>
<evidence type="ECO:0000313" key="2">
    <source>
        <dbReference type="EMBL" id="ADZ82327.1"/>
    </source>
</evidence>
<dbReference type="RefSeq" id="WP_013655628.1">
    <property type="nucleotide sequence ID" value="NC_015275.1"/>
</dbReference>
<dbReference type="eggNOG" id="ENOG5033HY0">
    <property type="taxonomic scope" value="Bacteria"/>
</dbReference>
<organism evidence="2 3">
    <name type="scientific">Cellulosilyticum lentocellum (strain ATCC 49066 / DSM 5427 / NCIMB 11756 / RHM5)</name>
    <name type="common">Clostridium lentocellum</name>
    <dbReference type="NCBI Taxonomy" id="642492"/>
    <lineage>
        <taxon>Bacteria</taxon>
        <taxon>Bacillati</taxon>
        <taxon>Bacillota</taxon>
        <taxon>Clostridia</taxon>
        <taxon>Lachnospirales</taxon>
        <taxon>Cellulosilyticaceae</taxon>
        <taxon>Cellulosilyticum</taxon>
    </lineage>
</organism>
<feature type="transmembrane region" description="Helical" evidence="1">
    <location>
        <begin position="63"/>
        <end position="82"/>
    </location>
</feature>
<dbReference type="HOGENOM" id="CLU_1432197_0_0_9"/>
<evidence type="ECO:0000256" key="1">
    <source>
        <dbReference type="SAM" id="Phobius"/>
    </source>
</evidence>
<dbReference type="EMBL" id="CP002582">
    <property type="protein sequence ID" value="ADZ82327.1"/>
    <property type="molecule type" value="Genomic_DNA"/>
</dbReference>
<keyword evidence="1" id="KW-1133">Transmembrane helix</keyword>
<keyword evidence="1" id="KW-0812">Transmembrane</keyword>
<dbReference type="Proteomes" id="UP000008467">
    <property type="component" value="Chromosome"/>
</dbReference>
<evidence type="ECO:0000313" key="3">
    <source>
        <dbReference type="Proteomes" id="UP000008467"/>
    </source>
</evidence>
<dbReference type="AlphaFoldDB" id="F2JMB6"/>
<protein>
    <recommendedName>
        <fullName evidence="4">Zinc-ribbon domain-containing protein</fullName>
    </recommendedName>
</protein>
<gene>
    <name evidence="2" type="ordered locus">Clole_0593</name>
</gene>